<dbReference type="Proteomes" id="UP000002524">
    <property type="component" value="Chromosome 1"/>
</dbReference>
<gene>
    <name evidence="1" type="ordered locus">DR_0438</name>
</gene>
<dbReference type="KEGG" id="dra:DR_0438"/>
<sequence length="98" mass="10166">MHVLAAAAGGVPDLGAELPGEPDHKLNGVLVALLDQVSQVLGQTVGQGHGAELVAVFAAELLEPLGVRVRRGLARDGRLRHGLNLTQAHSRNVSQKAV</sequence>
<organism evidence="1 2">
    <name type="scientific">Deinococcus radiodurans (strain ATCC 13939 / DSM 20539 / JCM 16871 / CCUG 27074 / LMG 4051 / NBRC 15346 / NCIMB 9279 / VKM B-1422 / R1)</name>
    <dbReference type="NCBI Taxonomy" id="243230"/>
    <lineage>
        <taxon>Bacteria</taxon>
        <taxon>Thermotogati</taxon>
        <taxon>Deinococcota</taxon>
        <taxon>Deinococci</taxon>
        <taxon>Deinococcales</taxon>
        <taxon>Deinococcaceae</taxon>
        <taxon>Deinococcus</taxon>
    </lineage>
</organism>
<evidence type="ECO:0000313" key="1">
    <source>
        <dbReference type="EMBL" id="AAF10024.1"/>
    </source>
</evidence>
<reference evidence="1 2" key="1">
    <citation type="journal article" date="1999" name="Science">
        <title>Genome sequence of the radioresistant bacterium Deinococcus radiodurans R1.</title>
        <authorList>
            <person name="White O."/>
            <person name="Eisen J.A."/>
            <person name="Heidelberg J.F."/>
            <person name="Hickey E.K."/>
            <person name="Peterson J.D."/>
            <person name="Dodson R.J."/>
            <person name="Haft D.H."/>
            <person name="Gwinn M.L."/>
            <person name="Nelson W.C."/>
            <person name="Richardson D.L."/>
            <person name="Moffat K.S."/>
            <person name="Qin H."/>
            <person name="Jiang L."/>
            <person name="Pamphile W."/>
            <person name="Crosby M."/>
            <person name="Shen M."/>
            <person name="Vamathevan J.J."/>
            <person name="Lam P."/>
            <person name="McDonald L."/>
            <person name="Utterback T."/>
            <person name="Zalewski C."/>
            <person name="Makarova K.S."/>
            <person name="Aravind L."/>
            <person name="Daly M.J."/>
            <person name="Minton K.W."/>
            <person name="Fleischmann R.D."/>
            <person name="Ketchum K.A."/>
            <person name="Nelson K.E."/>
            <person name="Salzberg S."/>
            <person name="Smith H.O."/>
            <person name="Venter J.C."/>
            <person name="Fraser C.M."/>
        </authorList>
    </citation>
    <scope>NUCLEOTIDE SEQUENCE [LARGE SCALE GENOMIC DNA]</scope>
    <source>
        <strain evidence="2">ATCC 13939 / DSM 20539 / JCM 16871 / LMG 4051 / NBRC 15346 / NCIMB 9279 / R1 / VKM B-1422</strain>
    </source>
</reference>
<dbReference type="AlphaFoldDB" id="Q9RX77"/>
<dbReference type="EnsemblBacteria" id="AAF10024">
    <property type="protein sequence ID" value="AAF10024"/>
    <property type="gene ID" value="DR_0438"/>
</dbReference>
<evidence type="ECO:0000313" key="2">
    <source>
        <dbReference type="Proteomes" id="UP000002524"/>
    </source>
</evidence>
<dbReference type="PIR" id="D75519">
    <property type="entry name" value="D75519"/>
</dbReference>
<dbReference type="PaxDb" id="243230-DR_0438"/>
<keyword evidence="2" id="KW-1185">Reference proteome</keyword>
<dbReference type="STRING" id="243230.DR_0438"/>
<proteinExistence type="predicted"/>
<dbReference type="EMBL" id="AE000513">
    <property type="protein sequence ID" value="AAF10024.1"/>
    <property type="molecule type" value="Genomic_DNA"/>
</dbReference>
<dbReference type="InParanoid" id="Q9RX77"/>
<dbReference type="HOGENOM" id="CLU_2329100_0_0_0"/>
<protein>
    <submittedName>
        <fullName evidence="1">Uncharacterized protein</fullName>
    </submittedName>
</protein>
<name>Q9RX77_DEIRA</name>
<accession>Q9RX77</accession>